<dbReference type="Gene3D" id="3.40.50.1820">
    <property type="entry name" value="alpha/beta hydrolase"/>
    <property type="match status" value="1"/>
</dbReference>
<feature type="domain" description="AB hydrolase-1" evidence="1">
    <location>
        <begin position="51"/>
        <end position="336"/>
    </location>
</feature>
<proteinExistence type="predicted"/>
<name>A0A165U0T6_9APHY</name>
<dbReference type="PANTHER" id="PTHR43798">
    <property type="entry name" value="MONOACYLGLYCEROL LIPASE"/>
    <property type="match status" value="1"/>
</dbReference>
<dbReference type="InterPro" id="IPR000073">
    <property type="entry name" value="AB_hydrolase_1"/>
</dbReference>
<dbReference type="PANTHER" id="PTHR43798:SF33">
    <property type="entry name" value="HYDROLASE, PUTATIVE (AFU_ORTHOLOGUE AFUA_2G14860)-RELATED"/>
    <property type="match status" value="1"/>
</dbReference>
<dbReference type="GO" id="GO:0016020">
    <property type="term" value="C:membrane"/>
    <property type="evidence" value="ECO:0007669"/>
    <property type="project" value="TreeGrafter"/>
</dbReference>
<dbReference type="OrthoDB" id="94039at2759"/>
<accession>A0A165U0T6</accession>
<reference evidence="2 3" key="1">
    <citation type="journal article" date="2016" name="Mol. Biol. Evol.">
        <title>Comparative Genomics of Early-Diverging Mushroom-Forming Fungi Provides Insights into the Origins of Lignocellulose Decay Capabilities.</title>
        <authorList>
            <person name="Nagy L.G."/>
            <person name="Riley R."/>
            <person name="Tritt A."/>
            <person name="Adam C."/>
            <person name="Daum C."/>
            <person name="Floudas D."/>
            <person name="Sun H."/>
            <person name="Yadav J.S."/>
            <person name="Pangilinan J."/>
            <person name="Larsson K.H."/>
            <person name="Matsuura K."/>
            <person name="Barry K."/>
            <person name="Labutti K."/>
            <person name="Kuo R."/>
            <person name="Ohm R.A."/>
            <person name="Bhattacharya S.S."/>
            <person name="Shirouzu T."/>
            <person name="Yoshinaga Y."/>
            <person name="Martin F.M."/>
            <person name="Grigoriev I.V."/>
            <person name="Hibbett D.S."/>
        </authorList>
    </citation>
    <scope>NUCLEOTIDE SEQUENCE [LARGE SCALE GENOMIC DNA]</scope>
    <source>
        <strain evidence="2 3">L-15889</strain>
    </source>
</reference>
<sequence length="355" mass="38574">MPEVHTVTHLVDLCHVGKPLVTMAKRYTPVRQTPAPQTPSVSSITRNTVTLIFMHALAHHKEIWEPVISRLFALEILEEGGVSIAEIWTIDCPDHGESAALNRDAPPSVLRSGRVSQHTYGGAVLALMRSGFIRGCAHSRLVLIGHCAGASAIVLSTTYPHSFDDIPISAMILVEPLMTHTDMAAEGTGVRAILDGRSQSALQRRDVWASRDEARAYLRTTGTWKLWNASVLDSYLTYGLSSGQGAGGVTLSYPKCHEGAAYTDLGEAQDALNRLSELSSSLPVHMIFGEDHPTPLRDVQAMMCSRAHRRNMASITVLPKTGHGAPQQSPKLVAEAIWKILVKSSRPSRILCGKL</sequence>
<protein>
    <recommendedName>
        <fullName evidence="1">AB hydrolase-1 domain-containing protein</fullName>
    </recommendedName>
</protein>
<gene>
    <name evidence="2" type="ORF">DAEQUDRAFT_295256</name>
</gene>
<evidence type="ECO:0000259" key="1">
    <source>
        <dbReference type="Pfam" id="PF12697"/>
    </source>
</evidence>
<dbReference type="SUPFAM" id="SSF53474">
    <property type="entry name" value="alpha/beta-Hydrolases"/>
    <property type="match status" value="1"/>
</dbReference>
<keyword evidence="3" id="KW-1185">Reference proteome</keyword>
<dbReference type="InterPro" id="IPR050266">
    <property type="entry name" value="AB_hydrolase_sf"/>
</dbReference>
<evidence type="ECO:0000313" key="2">
    <source>
        <dbReference type="EMBL" id="KZT74228.1"/>
    </source>
</evidence>
<dbReference type="Pfam" id="PF12697">
    <property type="entry name" value="Abhydrolase_6"/>
    <property type="match status" value="1"/>
</dbReference>
<organism evidence="2 3">
    <name type="scientific">Daedalea quercina L-15889</name>
    <dbReference type="NCBI Taxonomy" id="1314783"/>
    <lineage>
        <taxon>Eukaryota</taxon>
        <taxon>Fungi</taxon>
        <taxon>Dikarya</taxon>
        <taxon>Basidiomycota</taxon>
        <taxon>Agaricomycotina</taxon>
        <taxon>Agaricomycetes</taxon>
        <taxon>Polyporales</taxon>
        <taxon>Fomitopsis</taxon>
    </lineage>
</organism>
<dbReference type="EMBL" id="KV429034">
    <property type="protein sequence ID" value="KZT74228.1"/>
    <property type="molecule type" value="Genomic_DNA"/>
</dbReference>
<dbReference type="AlphaFoldDB" id="A0A165U0T6"/>
<evidence type="ECO:0000313" key="3">
    <source>
        <dbReference type="Proteomes" id="UP000076727"/>
    </source>
</evidence>
<dbReference type="InterPro" id="IPR029058">
    <property type="entry name" value="AB_hydrolase_fold"/>
</dbReference>
<dbReference type="Proteomes" id="UP000076727">
    <property type="component" value="Unassembled WGS sequence"/>
</dbReference>